<accession>A0A644VPZ5</accession>
<comment type="caution">
    <text evidence="6">The sequence shown here is derived from an EMBL/GenBank/DDBJ whole genome shotgun (WGS) entry which is preliminary data.</text>
</comment>
<dbReference type="Gene3D" id="4.10.910.10">
    <property type="entry name" value="30s ribosomal protein s13, domain 2"/>
    <property type="match status" value="1"/>
</dbReference>
<keyword evidence="4 6" id="KW-0689">Ribosomal protein</keyword>
<dbReference type="InterPro" id="IPR010979">
    <property type="entry name" value="Ribosomal_uS13-like_H2TH"/>
</dbReference>
<evidence type="ECO:0000256" key="5">
    <source>
        <dbReference type="ARBA" id="ARBA00023274"/>
    </source>
</evidence>
<reference evidence="6" key="1">
    <citation type="submission" date="2019-08" db="EMBL/GenBank/DDBJ databases">
        <authorList>
            <person name="Kucharzyk K."/>
            <person name="Murdoch R.W."/>
            <person name="Higgins S."/>
            <person name="Loffler F."/>
        </authorList>
    </citation>
    <scope>NUCLEOTIDE SEQUENCE</scope>
</reference>
<dbReference type="GO" id="GO:0003735">
    <property type="term" value="F:structural constituent of ribosome"/>
    <property type="evidence" value="ECO:0007669"/>
    <property type="project" value="InterPro"/>
</dbReference>
<keyword evidence="3" id="KW-0694">RNA-binding</keyword>
<dbReference type="NCBIfam" id="TIGR03629">
    <property type="entry name" value="uS13_arch"/>
    <property type="match status" value="1"/>
</dbReference>
<dbReference type="PROSITE" id="PS00646">
    <property type="entry name" value="RIBOSOMAL_S13_1"/>
    <property type="match status" value="1"/>
</dbReference>
<dbReference type="PANTHER" id="PTHR10871">
    <property type="entry name" value="30S RIBOSOMAL PROTEIN S13/40S RIBOSOMAL PROTEIN S18"/>
    <property type="match status" value="1"/>
</dbReference>
<keyword evidence="2" id="KW-0699">rRNA-binding</keyword>
<dbReference type="InterPro" id="IPR027437">
    <property type="entry name" value="Rbsml_uS13_C"/>
</dbReference>
<dbReference type="EMBL" id="VSSQ01000393">
    <property type="protein sequence ID" value="MPL93469.1"/>
    <property type="molecule type" value="Genomic_DNA"/>
</dbReference>
<dbReference type="Gene3D" id="1.10.8.50">
    <property type="match status" value="1"/>
</dbReference>
<protein>
    <submittedName>
        <fullName evidence="6">30S ribosomal protein S13</fullName>
    </submittedName>
</protein>
<dbReference type="Pfam" id="PF00416">
    <property type="entry name" value="Ribosomal_S13"/>
    <property type="match status" value="1"/>
</dbReference>
<evidence type="ECO:0000256" key="3">
    <source>
        <dbReference type="ARBA" id="ARBA00022884"/>
    </source>
</evidence>
<evidence type="ECO:0000256" key="2">
    <source>
        <dbReference type="ARBA" id="ARBA00022730"/>
    </source>
</evidence>
<organism evidence="6">
    <name type="scientific">bioreactor metagenome</name>
    <dbReference type="NCBI Taxonomy" id="1076179"/>
    <lineage>
        <taxon>unclassified sequences</taxon>
        <taxon>metagenomes</taxon>
        <taxon>ecological metagenomes</taxon>
    </lineage>
</organism>
<keyword evidence="5" id="KW-0687">Ribonucleoprotein</keyword>
<gene>
    <name evidence="6" type="primary">rpsM_14</name>
    <name evidence="6" type="ORF">SDC9_39598</name>
</gene>
<dbReference type="GO" id="GO:0015935">
    <property type="term" value="C:small ribosomal subunit"/>
    <property type="evidence" value="ECO:0007669"/>
    <property type="project" value="TreeGrafter"/>
</dbReference>
<dbReference type="PIRSF" id="PIRSF002134">
    <property type="entry name" value="Ribosomal_S13"/>
    <property type="match status" value="1"/>
</dbReference>
<name>A0A644VPZ5_9ZZZZ</name>
<dbReference type="InterPro" id="IPR001892">
    <property type="entry name" value="Ribosomal_uS13"/>
</dbReference>
<dbReference type="PROSITE" id="PS50159">
    <property type="entry name" value="RIBOSOMAL_S13_2"/>
    <property type="match status" value="1"/>
</dbReference>
<dbReference type="GO" id="GO:0006412">
    <property type="term" value="P:translation"/>
    <property type="evidence" value="ECO:0007669"/>
    <property type="project" value="InterPro"/>
</dbReference>
<evidence type="ECO:0000313" key="6">
    <source>
        <dbReference type="EMBL" id="MPL93469.1"/>
    </source>
</evidence>
<evidence type="ECO:0000256" key="4">
    <source>
        <dbReference type="ARBA" id="ARBA00022980"/>
    </source>
</evidence>
<dbReference type="SUPFAM" id="SSF46946">
    <property type="entry name" value="S13-like H2TH domain"/>
    <property type="match status" value="1"/>
</dbReference>
<dbReference type="GO" id="GO:0019843">
    <property type="term" value="F:rRNA binding"/>
    <property type="evidence" value="ECO:0007669"/>
    <property type="project" value="UniProtKB-KW"/>
</dbReference>
<comment type="similarity">
    <text evidence="1">Belongs to the universal ribosomal protein uS13 family.</text>
</comment>
<dbReference type="HAMAP" id="MF_01315">
    <property type="entry name" value="Ribosomal_uS13"/>
    <property type="match status" value="1"/>
</dbReference>
<dbReference type="FunFam" id="4.10.910.10:FF:000002">
    <property type="entry name" value="40S ribosomal protein S18"/>
    <property type="match status" value="1"/>
</dbReference>
<dbReference type="GO" id="GO:0005829">
    <property type="term" value="C:cytosol"/>
    <property type="evidence" value="ECO:0007669"/>
    <property type="project" value="TreeGrafter"/>
</dbReference>
<sequence length="150" mass="16600">MVEESELKYFVRIINTDLDGTQPVQLALTGIKGIGLHAALVIARRAGVDVHATMGLLGNDDVAAIEEQVKAYPASVPKWMVNRPVDVYSGEPKHLYGSDLSLAKEDDINLMKKMRCYRGIRHENGLKVRGQRTKATGRFGKIVGVSKRRN</sequence>
<proteinExistence type="inferred from homology"/>
<dbReference type="NCBIfam" id="NF003140">
    <property type="entry name" value="PRK04053.1"/>
    <property type="match status" value="1"/>
</dbReference>
<dbReference type="InterPro" id="IPR019977">
    <property type="entry name" value="Ribosomal_uS13_archaeal"/>
</dbReference>
<dbReference type="PANTHER" id="PTHR10871:SF3">
    <property type="entry name" value="SMALL RIBOSOMAL SUBUNIT PROTEIN US13"/>
    <property type="match status" value="1"/>
</dbReference>
<dbReference type="InterPro" id="IPR018269">
    <property type="entry name" value="Ribosomal_uS13_CS"/>
</dbReference>
<evidence type="ECO:0000256" key="1">
    <source>
        <dbReference type="ARBA" id="ARBA00008080"/>
    </source>
</evidence>
<dbReference type="AlphaFoldDB" id="A0A644VPZ5"/>